<dbReference type="PANTHER" id="PTHR45138:SF9">
    <property type="entry name" value="DIGUANYLATE CYCLASE DGCM-RELATED"/>
    <property type="match status" value="1"/>
</dbReference>
<evidence type="ECO:0000259" key="1">
    <source>
        <dbReference type="PROSITE" id="PS50887"/>
    </source>
</evidence>
<dbReference type="Gene3D" id="3.30.70.270">
    <property type="match status" value="1"/>
</dbReference>
<dbReference type="GO" id="GO:0043709">
    <property type="term" value="P:cell adhesion involved in single-species biofilm formation"/>
    <property type="evidence" value="ECO:0007669"/>
    <property type="project" value="TreeGrafter"/>
</dbReference>
<dbReference type="InterPro" id="IPR029787">
    <property type="entry name" value="Nucleotide_cyclase"/>
</dbReference>
<dbReference type="InterPro" id="IPR000160">
    <property type="entry name" value="GGDEF_dom"/>
</dbReference>
<evidence type="ECO:0000313" key="3">
    <source>
        <dbReference type="Proteomes" id="UP000323317"/>
    </source>
</evidence>
<dbReference type="Proteomes" id="UP000323317">
    <property type="component" value="Unassembled WGS sequence"/>
</dbReference>
<dbReference type="CDD" id="cd01949">
    <property type="entry name" value="GGDEF"/>
    <property type="match status" value="1"/>
</dbReference>
<feature type="domain" description="GGDEF" evidence="1">
    <location>
        <begin position="507"/>
        <end position="635"/>
    </location>
</feature>
<dbReference type="Gene3D" id="3.30.450.40">
    <property type="match status" value="2"/>
</dbReference>
<dbReference type="GO" id="GO:0052621">
    <property type="term" value="F:diguanylate cyclase activity"/>
    <property type="evidence" value="ECO:0007669"/>
    <property type="project" value="TreeGrafter"/>
</dbReference>
<dbReference type="RefSeq" id="WP_148945679.1">
    <property type="nucleotide sequence ID" value="NZ_VTEH01000002.1"/>
</dbReference>
<dbReference type="GO" id="GO:1902201">
    <property type="term" value="P:negative regulation of bacterial-type flagellum-dependent cell motility"/>
    <property type="evidence" value="ECO:0007669"/>
    <property type="project" value="TreeGrafter"/>
</dbReference>
<dbReference type="SUPFAM" id="SSF55073">
    <property type="entry name" value="Nucleotide cyclase"/>
    <property type="match status" value="1"/>
</dbReference>
<organism evidence="2 3">
    <name type="scientific">Rossellomorea vietnamensis</name>
    <dbReference type="NCBI Taxonomy" id="218284"/>
    <lineage>
        <taxon>Bacteria</taxon>
        <taxon>Bacillati</taxon>
        <taxon>Bacillota</taxon>
        <taxon>Bacilli</taxon>
        <taxon>Bacillales</taxon>
        <taxon>Bacillaceae</taxon>
        <taxon>Rossellomorea</taxon>
    </lineage>
</organism>
<comment type="caution">
    <text evidence="2">The sequence shown here is derived from an EMBL/GenBank/DDBJ whole genome shotgun (WGS) entry which is preliminary data.</text>
</comment>
<dbReference type="AlphaFoldDB" id="A0A5D4KJV1"/>
<dbReference type="SUPFAM" id="SSF55781">
    <property type="entry name" value="GAF domain-like"/>
    <property type="match status" value="2"/>
</dbReference>
<dbReference type="EMBL" id="VTEH01000002">
    <property type="protein sequence ID" value="TYR76985.1"/>
    <property type="molecule type" value="Genomic_DNA"/>
</dbReference>
<reference evidence="2 3" key="1">
    <citation type="submission" date="2019-08" db="EMBL/GenBank/DDBJ databases">
        <title>Bacillus genomes from the desert of Cuatro Cienegas, Coahuila.</title>
        <authorList>
            <person name="Olmedo-Alvarez G."/>
        </authorList>
    </citation>
    <scope>NUCLEOTIDE SEQUENCE [LARGE SCALE GENOMIC DNA]</scope>
    <source>
        <strain evidence="2 3">CH40_1T</strain>
    </source>
</reference>
<dbReference type="SMART" id="SM00267">
    <property type="entry name" value="GGDEF"/>
    <property type="match status" value="1"/>
</dbReference>
<dbReference type="InterPro" id="IPR029016">
    <property type="entry name" value="GAF-like_dom_sf"/>
</dbReference>
<dbReference type="GO" id="GO:0005886">
    <property type="term" value="C:plasma membrane"/>
    <property type="evidence" value="ECO:0007669"/>
    <property type="project" value="TreeGrafter"/>
</dbReference>
<protein>
    <submittedName>
        <fullName evidence="2">Sensor domain-containing diguanylate cyclase</fullName>
    </submittedName>
</protein>
<proteinExistence type="predicted"/>
<dbReference type="FunFam" id="3.30.70.270:FF:000001">
    <property type="entry name" value="Diguanylate cyclase domain protein"/>
    <property type="match status" value="1"/>
</dbReference>
<dbReference type="Pfam" id="PF00990">
    <property type="entry name" value="GGDEF"/>
    <property type="match status" value="1"/>
</dbReference>
<accession>A0A5D4KJV1</accession>
<gene>
    <name evidence="2" type="ORF">FZC79_04615</name>
</gene>
<dbReference type="NCBIfam" id="TIGR00254">
    <property type="entry name" value="GGDEF"/>
    <property type="match status" value="1"/>
</dbReference>
<dbReference type="InterPro" id="IPR050469">
    <property type="entry name" value="Diguanylate_Cyclase"/>
</dbReference>
<name>A0A5D4KJV1_9BACI</name>
<sequence>MEKNDCVDMQVIGMGRKDETFLNGYKAQLFDLVNEEFNEEDDNASQCLFSWMKAVRETLQAETVLFYQRMENCYQLTEAITTENHPVSVFPDVLEAIFKDSHEVCVKGADSHTDFASFDYAFRMMDDQHGSCGVLLASGIVSHDVLTLSKDVLEKFSVSSCAFLKKMNLFLQVIEDEHRYRELFKVNEAFHSSMDINILLGQIISTLTRVFPDYHFHLLLSNDNDKNHGDLPIKDFDYDSANTAAMEAFVNGTIETEHHHTEQKLTLYAPLKGKQGVYGVLEVVTGLPFKFPENQREFVRLLAYTAGSALENAKLYQQSRRLISDLQLINETSHRLNSNLRMAETLAFLKKQIKRSFQASSIGFVFIDKRGEYKVLTESSSFFHGIEGTTCINYVKRKIFTDKEAIFIGDLSGKFGKELSYLSLMAVPMVQNGSIIGFCIVLHKEPYSFSFDMYKLLQSFIHHSTLALTNSMLREKLEELVITDHLTQLYSRNYLDEEMDRAMKRDEQGALLLLDIDNFKKINDTYGHQIGDEVLIQVAKVLMEESKGAGFAARWGGEELAVYLPHIDLKSGISIGSRIVEQIPRGTKPSVTVSCGVSSWKRGQEDHVKDLVKRADASMYYAKNNGKNQVANIIK</sequence>
<evidence type="ECO:0000313" key="2">
    <source>
        <dbReference type="EMBL" id="TYR76985.1"/>
    </source>
</evidence>
<dbReference type="InterPro" id="IPR043128">
    <property type="entry name" value="Rev_trsase/Diguanyl_cyclase"/>
</dbReference>
<dbReference type="PANTHER" id="PTHR45138">
    <property type="entry name" value="REGULATORY COMPONENTS OF SENSORY TRANSDUCTION SYSTEM"/>
    <property type="match status" value="1"/>
</dbReference>
<dbReference type="PROSITE" id="PS50887">
    <property type="entry name" value="GGDEF"/>
    <property type="match status" value="1"/>
</dbReference>